<name>A0A5J4L6N4_9ZZZZ</name>
<comment type="caution">
    <text evidence="1">The sequence shown here is derived from an EMBL/GenBank/DDBJ whole genome shotgun (WGS) entry which is preliminary data.</text>
</comment>
<gene>
    <name evidence="1" type="ORF">A45J_2728</name>
</gene>
<organism evidence="1">
    <name type="scientific">hot springs metagenome</name>
    <dbReference type="NCBI Taxonomy" id="433727"/>
    <lineage>
        <taxon>unclassified sequences</taxon>
        <taxon>metagenomes</taxon>
        <taxon>ecological metagenomes</taxon>
    </lineage>
</organism>
<accession>A0A5J4L6N4</accession>
<sequence length="37" mass="4117">MPFFCDKEDAHAGNKVFNGLISQGLSYLWGERPAGPY</sequence>
<protein>
    <submittedName>
        <fullName evidence="1">Uncharacterized protein</fullName>
    </submittedName>
</protein>
<proteinExistence type="predicted"/>
<reference evidence="1" key="1">
    <citation type="submission" date="2019-10" db="EMBL/GenBank/DDBJ databases">
        <title>Metagenomic sequencing of thiosulfate-disproportionating enrichment culture.</title>
        <authorList>
            <person name="Umezawa K."/>
            <person name="Kojima H."/>
            <person name="Fukui M."/>
        </authorList>
    </citation>
    <scope>NUCLEOTIDE SEQUENCE</scope>
    <source>
        <strain evidence="1">45J</strain>
    </source>
</reference>
<evidence type="ECO:0000313" key="1">
    <source>
        <dbReference type="EMBL" id="GER94962.1"/>
    </source>
</evidence>
<dbReference type="AlphaFoldDB" id="A0A5J4L6N4"/>
<dbReference type="EMBL" id="BLAB01000002">
    <property type="protein sequence ID" value="GER94962.1"/>
    <property type="molecule type" value="Genomic_DNA"/>
</dbReference>